<dbReference type="Pfam" id="PF13600">
    <property type="entry name" value="DUF4140"/>
    <property type="match status" value="1"/>
</dbReference>
<dbReference type="OrthoDB" id="1096764at2"/>
<feature type="domain" description="DUF4140" evidence="4">
    <location>
        <begin position="31"/>
        <end position="128"/>
    </location>
</feature>
<name>A0A2U2BCW6_9BACT</name>
<keyword evidence="2" id="KW-0732">Signal</keyword>
<protein>
    <submittedName>
        <fullName evidence="5">Mucoidy inhibitor</fullName>
    </submittedName>
</protein>
<evidence type="ECO:0000313" key="5">
    <source>
        <dbReference type="EMBL" id="PWE00908.1"/>
    </source>
</evidence>
<proteinExistence type="predicted"/>
<gene>
    <name evidence="5" type="ORF">DDZ16_04520</name>
</gene>
<evidence type="ECO:0000259" key="3">
    <source>
        <dbReference type="Pfam" id="PF13598"/>
    </source>
</evidence>
<comment type="caution">
    <text evidence="5">The sequence shown here is derived from an EMBL/GenBank/DDBJ whole genome shotgun (WGS) entry which is preliminary data.</text>
</comment>
<dbReference type="PANTHER" id="PTHR31005:SF8">
    <property type="entry name" value="DUF4139 DOMAIN-CONTAINING PROTEIN"/>
    <property type="match status" value="1"/>
</dbReference>
<feature type="chain" id="PRO_5015719186" evidence="2">
    <location>
        <begin position="19"/>
        <end position="548"/>
    </location>
</feature>
<dbReference type="Proteomes" id="UP000244956">
    <property type="component" value="Unassembled WGS sequence"/>
</dbReference>
<feature type="signal peptide" evidence="2">
    <location>
        <begin position="1"/>
        <end position="18"/>
    </location>
</feature>
<reference evidence="5 6" key="1">
    <citation type="submission" date="2018-05" db="EMBL/GenBank/DDBJ databases">
        <title>Marinilabilia rubrum sp. nov., isolated from saltern sediment.</title>
        <authorList>
            <person name="Zhang R."/>
        </authorList>
    </citation>
    <scope>NUCLEOTIDE SEQUENCE [LARGE SCALE GENOMIC DNA]</scope>
    <source>
        <strain evidence="5 6">WTE16</strain>
    </source>
</reference>
<evidence type="ECO:0000313" key="6">
    <source>
        <dbReference type="Proteomes" id="UP000244956"/>
    </source>
</evidence>
<dbReference type="InterPro" id="IPR025554">
    <property type="entry name" value="DUF4140"/>
</dbReference>
<dbReference type="PANTHER" id="PTHR31005">
    <property type="entry name" value="DUF4139 DOMAIN-CONTAINING PROTEIN"/>
    <property type="match status" value="1"/>
</dbReference>
<evidence type="ECO:0000259" key="4">
    <source>
        <dbReference type="Pfam" id="PF13600"/>
    </source>
</evidence>
<evidence type="ECO:0000256" key="1">
    <source>
        <dbReference type="SAM" id="Coils"/>
    </source>
</evidence>
<accession>A0A2U2BCW6</accession>
<dbReference type="Pfam" id="PF13598">
    <property type="entry name" value="DUF4139"/>
    <property type="match status" value="1"/>
</dbReference>
<evidence type="ECO:0000256" key="2">
    <source>
        <dbReference type="SAM" id="SignalP"/>
    </source>
</evidence>
<dbReference type="NCBIfam" id="TIGR02231">
    <property type="entry name" value="mucoidy inhibitor MuiA family protein"/>
    <property type="match status" value="1"/>
</dbReference>
<dbReference type="AlphaFoldDB" id="A0A2U2BCW6"/>
<dbReference type="RefSeq" id="WP_109263279.1">
    <property type="nucleotide sequence ID" value="NZ_QEWP01000002.1"/>
</dbReference>
<sequence>MRKIFLFIALLGLGTLHAQTSKEVTSEITDVTVYLNGAQITREAEVSIPSGRTELLFKGITSRLNSGSLQVGSEKEITILSVNQTFDYLEKAKVDENIASLRKKRDDLLESIEDKRSMIRVYSSEKEMLLKNQQIGGNENGVNIDELMKAASFFRSHLKELESLTKNLDREIKDLNLKLNDINQQLRELNSQKQQPTSTVKVAIKTDRAVNTKMFVNYTIRQASWEPMYDIRVNSTKEPLTLVYRAKVRQRSEEKWENVNLTLSTGNPSISNYKPELHKWYVYSKPLPPPPPPKVSGVLHIVEDDVELTEELVIEDTESDFSRKEKSPRKMATSSLGNENISIQQQQTTTSFKIDIPYSIPSDNQDYDVSIVDYEVPVDYQFAAIPKLSPHVYLMALATNWYDLNLLPGGANIYYQQTYQGKTYLDSKTSSDTLALSIGRDPGIIVEREMQKDRSEKSLFGSTRKETKAWVITVRNTKNTEVSVEIEDQYPLSRSGEIKVELEEAGKADVNETEGKLTWNLDLKPGEVKELKFVYSVRYPKDMDVIVE</sequence>
<feature type="domain" description="DUF4139" evidence="3">
    <location>
        <begin position="216"/>
        <end position="541"/>
    </location>
</feature>
<organism evidence="5 6">
    <name type="scientific">Marinilabilia rubra</name>
    <dbReference type="NCBI Taxonomy" id="2162893"/>
    <lineage>
        <taxon>Bacteria</taxon>
        <taxon>Pseudomonadati</taxon>
        <taxon>Bacteroidota</taxon>
        <taxon>Bacteroidia</taxon>
        <taxon>Marinilabiliales</taxon>
        <taxon>Marinilabiliaceae</taxon>
        <taxon>Marinilabilia</taxon>
    </lineage>
</organism>
<feature type="coiled-coil region" evidence="1">
    <location>
        <begin position="91"/>
        <end position="118"/>
    </location>
</feature>
<dbReference type="InterPro" id="IPR037291">
    <property type="entry name" value="DUF4139"/>
</dbReference>
<feature type="coiled-coil region" evidence="1">
    <location>
        <begin position="158"/>
        <end position="192"/>
    </location>
</feature>
<keyword evidence="6" id="KW-1185">Reference proteome</keyword>
<keyword evidence="1" id="KW-0175">Coiled coil</keyword>
<dbReference type="EMBL" id="QEWP01000002">
    <property type="protein sequence ID" value="PWE00908.1"/>
    <property type="molecule type" value="Genomic_DNA"/>
</dbReference>
<dbReference type="InterPro" id="IPR011935">
    <property type="entry name" value="CHP02231"/>
</dbReference>